<feature type="region of interest" description="Disordered" evidence="3">
    <location>
        <begin position="45"/>
        <end position="87"/>
    </location>
</feature>
<keyword evidence="1" id="KW-0326">Glycosidase</keyword>
<feature type="domain" description="Fibronectin type-III" evidence="5">
    <location>
        <begin position="88"/>
        <end position="193"/>
    </location>
</feature>
<evidence type="ECO:0000256" key="4">
    <source>
        <dbReference type="SAM" id="SignalP"/>
    </source>
</evidence>
<evidence type="ECO:0000259" key="5">
    <source>
        <dbReference type="PROSITE" id="PS50853"/>
    </source>
</evidence>
<feature type="signal peptide" evidence="4">
    <location>
        <begin position="1"/>
        <end position="21"/>
    </location>
</feature>
<dbReference type="GO" id="GO:0000272">
    <property type="term" value="P:polysaccharide catabolic process"/>
    <property type="evidence" value="ECO:0007669"/>
    <property type="project" value="UniProtKB-KW"/>
</dbReference>
<keyword evidence="7" id="KW-1185">Reference proteome</keyword>
<keyword evidence="1" id="KW-0378">Hydrolase</keyword>
<dbReference type="eggNOG" id="ENOG502ZJ7T">
    <property type="taxonomic scope" value="Bacteria"/>
</dbReference>
<dbReference type="PROSITE" id="PS51257">
    <property type="entry name" value="PROKAR_LIPOPROTEIN"/>
    <property type="match status" value="1"/>
</dbReference>
<dbReference type="Gene3D" id="2.60.40.10">
    <property type="entry name" value="Immunoglobulins"/>
    <property type="match status" value="1"/>
</dbReference>
<keyword evidence="4" id="KW-0732">Signal</keyword>
<dbReference type="InterPro" id="IPR036116">
    <property type="entry name" value="FN3_sf"/>
</dbReference>
<dbReference type="AlphaFoldDB" id="I0H5E2"/>
<dbReference type="InterPro" id="IPR013783">
    <property type="entry name" value="Ig-like_fold"/>
</dbReference>
<dbReference type="EMBL" id="AP012319">
    <property type="protein sequence ID" value="BAL88229.1"/>
    <property type="molecule type" value="Genomic_DNA"/>
</dbReference>
<sequence>MPRRTLSLRLAALTLLPVTLAGCEATEEEAAARQAGESWLLVEQGQKVAEEEEKPAAPPVAEQEDELPELEPAEEAEALDPRCTGAHRPGRITVAAVTPAATTATVTWYHPGDPTVTTYKVTAISQSLVIGAQPEIGWTDAEPGEGCAEVTATVTGLEAGTPYVFSVDAVRQPTWQNGVRTATVARSGVVSTT</sequence>
<dbReference type="PROSITE" id="PS50853">
    <property type="entry name" value="FN3"/>
    <property type="match status" value="1"/>
</dbReference>
<proteinExistence type="predicted"/>
<dbReference type="STRING" id="512565.AMIS_30090"/>
<evidence type="ECO:0000313" key="7">
    <source>
        <dbReference type="Proteomes" id="UP000007882"/>
    </source>
</evidence>
<dbReference type="InterPro" id="IPR003961">
    <property type="entry name" value="FN3_dom"/>
</dbReference>
<evidence type="ECO:0000256" key="1">
    <source>
        <dbReference type="ARBA" id="ARBA00023295"/>
    </source>
</evidence>
<dbReference type="OrthoDB" id="3295720at2"/>
<evidence type="ECO:0000256" key="2">
    <source>
        <dbReference type="ARBA" id="ARBA00023326"/>
    </source>
</evidence>
<accession>I0H5E2</accession>
<dbReference type="SMART" id="SM00060">
    <property type="entry name" value="FN3"/>
    <property type="match status" value="1"/>
</dbReference>
<dbReference type="Pfam" id="PF00041">
    <property type="entry name" value="fn3"/>
    <property type="match status" value="1"/>
</dbReference>
<feature type="chain" id="PRO_5039132003" description="Fibronectin type-III domain-containing protein" evidence="4">
    <location>
        <begin position="22"/>
        <end position="193"/>
    </location>
</feature>
<evidence type="ECO:0000256" key="3">
    <source>
        <dbReference type="SAM" id="MobiDB-lite"/>
    </source>
</evidence>
<dbReference type="KEGG" id="ams:AMIS_30090"/>
<dbReference type="GO" id="GO:0016798">
    <property type="term" value="F:hydrolase activity, acting on glycosyl bonds"/>
    <property type="evidence" value="ECO:0007669"/>
    <property type="project" value="UniProtKB-KW"/>
</dbReference>
<evidence type="ECO:0000313" key="6">
    <source>
        <dbReference type="EMBL" id="BAL88229.1"/>
    </source>
</evidence>
<gene>
    <name evidence="6" type="ordered locus">AMIS_30090</name>
</gene>
<keyword evidence="2" id="KW-0119">Carbohydrate metabolism</keyword>
<organism evidence="6 7">
    <name type="scientific">Actinoplanes missouriensis (strain ATCC 14538 / DSM 43046 / CBS 188.64 / JCM 3121 / NBRC 102363 / NCIMB 12654 / NRRL B-3342 / UNCC 431)</name>
    <dbReference type="NCBI Taxonomy" id="512565"/>
    <lineage>
        <taxon>Bacteria</taxon>
        <taxon>Bacillati</taxon>
        <taxon>Actinomycetota</taxon>
        <taxon>Actinomycetes</taxon>
        <taxon>Micromonosporales</taxon>
        <taxon>Micromonosporaceae</taxon>
        <taxon>Actinoplanes</taxon>
    </lineage>
</organism>
<dbReference type="HOGENOM" id="CLU_107450_0_0_11"/>
<reference evidence="6 7" key="1">
    <citation type="submission" date="2012-02" db="EMBL/GenBank/DDBJ databases">
        <title>Complete genome sequence of Actinoplanes missouriensis 431 (= NBRC 102363).</title>
        <authorList>
            <person name="Ohnishi Y."/>
            <person name="Ishikawa J."/>
            <person name="Sekine M."/>
            <person name="Hosoyama A."/>
            <person name="Harada T."/>
            <person name="Narita H."/>
            <person name="Hata T."/>
            <person name="Konno Y."/>
            <person name="Tutikane K."/>
            <person name="Fujita N."/>
            <person name="Horinouchi S."/>
            <person name="Hayakawa M."/>
        </authorList>
    </citation>
    <scope>NUCLEOTIDE SEQUENCE [LARGE SCALE GENOMIC DNA]</scope>
    <source>
        <strain evidence="7">ATCC 14538 / DSM 43046 / CBS 188.64 / JCM 3121 / NBRC 102363 / NCIMB 12654 / NRRL B-3342 / UNCC 431</strain>
    </source>
</reference>
<keyword evidence="2" id="KW-0624">Polysaccharide degradation</keyword>
<name>I0H5E2_ACTM4</name>
<protein>
    <recommendedName>
        <fullName evidence="5">Fibronectin type-III domain-containing protein</fullName>
    </recommendedName>
</protein>
<dbReference type="RefSeq" id="WP_014443124.1">
    <property type="nucleotide sequence ID" value="NC_017093.1"/>
</dbReference>
<dbReference type="SUPFAM" id="SSF49265">
    <property type="entry name" value="Fibronectin type III"/>
    <property type="match status" value="1"/>
</dbReference>
<dbReference type="PATRIC" id="fig|512565.3.peg.3009"/>
<dbReference type="Proteomes" id="UP000007882">
    <property type="component" value="Chromosome"/>
</dbReference>
<feature type="compositionally biased region" description="Acidic residues" evidence="3">
    <location>
        <begin position="62"/>
        <end position="78"/>
    </location>
</feature>